<evidence type="ECO:0000256" key="12">
    <source>
        <dbReference type="SAM" id="SignalP"/>
    </source>
</evidence>
<accession>A0ABS2YRX2</accession>
<dbReference type="InterPro" id="IPR000483">
    <property type="entry name" value="Cys-rich_flank_reg_C"/>
</dbReference>
<dbReference type="Pfam" id="PF01462">
    <property type="entry name" value="LRRNT"/>
    <property type="match status" value="1"/>
</dbReference>
<feature type="non-terminal residue" evidence="15">
    <location>
        <position position="1"/>
    </location>
</feature>
<dbReference type="PANTHER" id="PTHR22650:SF7">
    <property type="entry name" value="PLATELET GLYCOPROTEIN IB BETA CHAIN"/>
    <property type="match status" value="1"/>
</dbReference>
<comment type="caution">
    <text evidence="15">The sequence shown here is derived from an EMBL/GenBank/DDBJ whole genome shotgun (WGS) entry which is preliminary data.</text>
</comment>
<dbReference type="SMART" id="SM00013">
    <property type="entry name" value="LRRNT"/>
    <property type="match status" value="1"/>
</dbReference>
<protein>
    <submittedName>
        <fullName evidence="15">GP1BB protein</fullName>
    </submittedName>
</protein>
<evidence type="ECO:0000259" key="13">
    <source>
        <dbReference type="SMART" id="SM00013"/>
    </source>
</evidence>
<dbReference type="SUPFAM" id="SSF52058">
    <property type="entry name" value="L domain-like"/>
    <property type="match status" value="1"/>
</dbReference>
<evidence type="ECO:0000256" key="8">
    <source>
        <dbReference type="ARBA" id="ARBA00023084"/>
    </source>
</evidence>
<feature type="signal peptide" evidence="12">
    <location>
        <begin position="1"/>
        <end position="18"/>
    </location>
</feature>
<keyword evidence="2" id="KW-0433">Leucine-rich repeat</keyword>
<evidence type="ECO:0000313" key="15">
    <source>
        <dbReference type="EMBL" id="MBN3289240.1"/>
    </source>
</evidence>
<keyword evidence="4" id="KW-0356">Hemostasis</keyword>
<dbReference type="PANTHER" id="PTHR22650">
    <property type="entry name" value="GLYCOPROTEIN IB BETA"/>
    <property type="match status" value="1"/>
</dbReference>
<dbReference type="Gene3D" id="3.80.10.10">
    <property type="entry name" value="Ribonuclease Inhibitor"/>
    <property type="match status" value="1"/>
</dbReference>
<evidence type="ECO:0000256" key="3">
    <source>
        <dbReference type="ARBA" id="ARBA00022692"/>
    </source>
</evidence>
<keyword evidence="5 12" id="KW-0732">Signal</keyword>
<dbReference type="InterPro" id="IPR052313">
    <property type="entry name" value="GPIb-IX-V_Complex"/>
</dbReference>
<comment type="subcellular location">
    <subcellularLocation>
        <location evidence="1">Membrane</location>
        <topology evidence="1">Single-pass type I membrane protein</topology>
    </subcellularLocation>
</comment>
<feature type="chain" id="PRO_5047132426" evidence="12">
    <location>
        <begin position="19"/>
        <end position="206"/>
    </location>
</feature>
<sequence>MKVHPSLAILCCLQLAVAHRCPQKCYCSHGSVDCSGRGLTIDMLPPGFPSDAMFLQLNDNKLTEISKGLFDSLIHLKLVSLQGNPWHCDCNILYLHSWLIKQENRTLYKNIACHSPASLKGRLIMYLTEDEVLSTCQYWYCNLAVISQACLFIFIIIQAILLIFLITFLRRFEKLSKEASRTARDTLVGEEFHNNFTYRPIKDRTV</sequence>
<evidence type="ECO:0000256" key="10">
    <source>
        <dbReference type="ARBA" id="ARBA00023157"/>
    </source>
</evidence>
<dbReference type="RefSeq" id="XP_039627538.1">
    <property type="nucleotide sequence ID" value="XM_039771604.1"/>
</dbReference>
<evidence type="ECO:0000256" key="1">
    <source>
        <dbReference type="ARBA" id="ARBA00004479"/>
    </source>
</evidence>
<keyword evidence="7 11" id="KW-1133">Transmembrane helix</keyword>
<evidence type="ECO:0000313" key="16">
    <source>
        <dbReference type="Proteomes" id="UP001166052"/>
    </source>
</evidence>
<keyword evidence="9 11" id="KW-0472">Membrane</keyword>
<feature type="domain" description="LRRCT" evidence="14">
    <location>
        <begin position="84"/>
        <end position="137"/>
    </location>
</feature>
<evidence type="ECO:0000256" key="7">
    <source>
        <dbReference type="ARBA" id="ARBA00022989"/>
    </source>
</evidence>
<evidence type="ECO:0000256" key="2">
    <source>
        <dbReference type="ARBA" id="ARBA00022614"/>
    </source>
</evidence>
<dbReference type="GeneID" id="120540664"/>
<keyword evidence="10" id="KW-1015">Disulfide bond</keyword>
<dbReference type="EMBL" id="JAAWVN010001801">
    <property type="protein sequence ID" value="MBN3289240.1"/>
    <property type="molecule type" value="Genomic_DNA"/>
</dbReference>
<gene>
    <name evidence="15" type="primary">Gp1bb</name>
    <name evidence="15" type="ORF">GTO92_0006964</name>
</gene>
<dbReference type="Proteomes" id="UP001166052">
    <property type="component" value="Unassembled WGS sequence"/>
</dbReference>
<evidence type="ECO:0000256" key="4">
    <source>
        <dbReference type="ARBA" id="ARBA00022696"/>
    </source>
</evidence>
<feature type="transmembrane region" description="Helical" evidence="11">
    <location>
        <begin position="151"/>
        <end position="169"/>
    </location>
</feature>
<feature type="domain" description="LRRNT" evidence="13">
    <location>
        <begin position="20"/>
        <end position="54"/>
    </location>
</feature>
<keyword evidence="6" id="KW-0130">Cell adhesion</keyword>
<keyword evidence="3 11" id="KW-0812">Transmembrane</keyword>
<evidence type="ECO:0000259" key="14">
    <source>
        <dbReference type="SMART" id="SM00082"/>
    </source>
</evidence>
<name>A0ABS2YRX2_POLSE</name>
<evidence type="ECO:0000256" key="6">
    <source>
        <dbReference type="ARBA" id="ARBA00022889"/>
    </source>
</evidence>
<dbReference type="SMART" id="SM00082">
    <property type="entry name" value="LRRCT"/>
    <property type="match status" value="1"/>
</dbReference>
<keyword evidence="16" id="KW-1185">Reference proteome</keyword>
<evidence type="ECO:0000256" key="11">
    <source>
        <dbReference type="SAM" id="Phobius"/>
    </source>
</evidence>
<dbReference type="InterPro" id="IPR032675">
    <property type="entry name" value="LRR_dom_sf"/>
</dbReference>
<dbReference type="InterPro" id="IPR000372">
    <property type="entry name" value="LRRNT"/>
</dbReference>
<proteinExistence type="predicted"/>
<organism evidence="15 16">
    <name type="scientific">Polypterus senegalus</name>
    <name type="common">Senegal bichir</name>
    <dbReference type="NCBI Taxonomy" id="55291"/>
    <lineage>
        <taxon>Eukaryota</taxon>
        <taxon>Metazoa</taxon>
        <taxon>Chordata</taxon>
        <taxon>Craniata</taxon>
        <taxon>Vertebrata</taxon>
        <taxon>Euteleostomi</taxon>
        <taxon>Actinopterygii</taxon>
        <taxon>Polypteriformes</taxon>
        <taxon>Polypteridae</taxon>
        <taxon>Polypterus</taxon>
    </lineage>
</organism>
<keyword evidence="8" id="KW-0094">Blood coagulation</keyword>
<evidence type="ECO:0000256" key="9">
    <source>
        <dbReference type="ARBA" id="ARBA00023136"/>
    </source>
</evidence>
<evidence type="ECO:0000256" key="5">
    <source>
        <dbReference type="ARBA" id="ARBA00022729"/>
    </source>
</evidence>
<reference evidence="15" key="1">
    <citation type="journal article" date="2021" name="Cell">
        <title>Tracing the genetic footprints of vertebrate landing in non-teleost ray-finned fishes.</title>
        <authorList>
            <person name="Bi X."/>
            <person name="Wang K."/>
            <person name="Yang L."/>
            <person name="Pan H."/>
            <person name="Jiang H."/>
            <person name="Wei Q."/>
            <person name="Fang M."/>
            <person name="Yu H."/>
            <person name="Zhu C."/>
            <person name="Cai Y."/>
            <person name="He Y."/>
            <person name="Gan X."/>
            <person name="Zeng H."/>
            <person name="Yu D."/>
            <person name="Zhu Y."/>
            <person name="Jiang H."/>
            <person name="Qiu Q."/>
            <person name="Yang H."/>
            <person name="Zhang Y.E."/>
            <person name="Wang W."/>
            <person name="Zhu M."/>
            <person name="He S."/>
            <person name="Zhang G."/>
        </authorList>
    </citation>
    <scope>NUCLEOTIDE SEQUENCE</scope>
    <source>
        <strain evidence="15">Bchr_001</strain>
    </source>
</reference>
<feature type="non-terminal residue" evidence="15">
    <location>
        <position position="206"/>
    </location>
</feature>